<dbReference type="EnsemblProtists" id="PYU1_T006268">
    <property type="protein sequence ID" value="PYU1_T006268"/>
    <property type="gene ID" value="PYU1_G006256"/>
</dbReference>
<dbReference type="VEuPathDB" id="FungiDB:PYU1_G006256"/>
<protein>
    <recommendedName>
        <fullName evidence="1">FHA domain-containing protein</fullName>
    </recommendedName>
</protein>
<dbReference type="InParanoid" id="K3WMS6"/>
<reference evidence="3" key="1">
    <citation type="journal article" date="2010" name="Genome Biol.">
        <title>Genome sequence of the necrotrophic plant pathogen Pythium ultimum reveals original pathogenicity mechanisms and effector repertoire.</title>
        <authorList>
            <person name="Levesque C.A."/>
            <person name="Brouwer H."/>
            <person name="Cano L."/>
            <person name="Hamilton J.P."/>
            <person name="Holt C."/>
            <person name="Huitema E."/>
            <person name="Raffaele S."/>
            <person name="Robideau G.P."/>
            <person name="Thines M."/>
            <person name="Win J."/>
            <person name="Zerillo M.M."/>
            <person name="Beakes G.W."/>
            <person name="Boore J.L."/>
            <person name="Busam D."/>
            <person name="Dumas B."/>
            <person name="Ferriera S."/>
            <person name="Fuerstenberg S.I."/>
            <person name="Gachon C.M."/>
            <person name="Gaulin E."/>
            <person name="Govers F."/>
            <person name="Grenville-Briggs L."/>
            <person name="Horner N."/>
            <person name="Hostetler J."/>
            <person name="Jiang R.H."/>
            <person name="Johnson J."/>
            <person name="Krajaejun T."/>
            <person name="Lin H."/>
            <person name="Meijer H.J."/>
            <person name="Moore B."/>
            <person name="Morris P."/>
            <person name="Phuntmart V."/>
            <person name="Puiu D."/>
            <person name="Shetty J."/>
            <person name="Stajich J.E."/>
            <person name="Tripathy S."/>
            <person name="Wawra S."/>
            <person name="van West P."/>
            <person name="Whitty B.R."/>
            <person name="Coutinho P.M."/>
            <person name="Henrissat B."/>
            <person name="Martin F."/>
            <person name="Thomas P.D."/>
            <person name="Tyler B.M."/>
            <person name="De Vries R.P."/>
            <person name="Kamoun S."/>
            <person name="Yandell M."/>
            <person name="Tisserat N."/>
            <person name="Buell C.R."/>
        </authorList>
    </citation>
    <scope>NUCLEOTIDE SEQUENCE</scope>
    <source>
        <strain evidence="3">DAOM:BR144</strain>
    </source>
</reference>
<dbReference type="Pfam" id="PF00498">
    <property type="entry name" value="FHA"/>
    <property type="match status" value="1"/>
</dbReference>
<dbReference type="InterPro" id="IPR008984">
    <property type="entry name" value="SMAD_FHA_dom_sf"/>
</dbReference>
<dbReference type="InterPro" id="IPR000253">
    <property type="entry name" value="FHA_dom"/>
</dbReference>
<feature type="domain" description="FHA" evidence="1">
    <location>
        <begin position="33"/>
        <end position="59"/>
    </location>
</feature>
<dbReference type="HOGENOM" id="CLU_2595109_0_0_1"/>
<organism evidence="2 3">
    <name type="scientific">Globisporangium ultimum (strain ATCC 200006 / CBS 805.95 / DAOM BR144)</name>
    <name type="common">Pythium ultimum</name>
    <dbReference type="NCBI Taxonomy" id="431595"/>
    <lineage>
        <taxon>Eukaryota</taxon>
        <taxon>Sar</taxon>
        <taxon>Stramenopiles</taxon>
        <taxon>Oomycota</taxon>
        <taxon>Peronosporomycetes</taxon>
        <taxon>Pythiales</taxon>
        <taxon>Pythiaceae</taxon>
        <taxon>Globisporangium</taxon>
    </lineage>
</organism>
<dbReference type="EMBL" id="GL376625">
    <property type="status" value="NOT_ANNOTATED_CDS"/>
    <property type="molecule type" value="Genomic_DNA"/>
</dbReference>
<evidence type="ECO:0000313" key="2">
    <source>
        <dbReference type="EnsemblProtists" id="PYU1_T006268"/>
    </source>
</evidence>
<reference evidence="2" key="3">
    <citation type="submission" date="2015-02" db="UniProtKB">
        <authorList>
            <consortium name="EnsemblProtists"/>
        </authorList>
    </citation>
    <scope>IDENTIFICATION</scope>
    <source>
        <strain evidence="2">DAOM BR144</strain>
    </source>
</reference>
<dbReference type="Proteomes" id="UP000019132">
    <property type="component" value="Unassembled WGS sequence"/>
</dbReference>
<name>K3WMS6_GLOUD</name>
<sequence length="80" mass="8894">MAAELRPWGRFACISVDPAAESDHLYFYKKVNRIGRGRVDIVIDQTFISRVHCIVSIDDIDNGVDGGPGYSVVLLDERKG</sequence>
<dbReference type="SUPFAM" id="SSF49879">
    <property type="entry name" value="SMAD/FHA domain"/>
    <property type="match status" value="1"/>
</dbReference>
<proteinExistence type="predicted"/>
<keyword evidence="3" id="KW-1185">Reference proteome</keyword>
<accession>K3WMS6</accession>
<evidence type="ECO:0000259" key="1">
    <source>
        <dbReference type="Pfam" id="PF00498"/>
    </source>
</evidence>
<dbReference type="AlphaFoldDB" id="K3WMS6"/>
<evidence type="ECO:0000313" key="3">
    <source>
        <dbReference type="Proteomes" id="UP000019132"/>
    </source>
</evidence>
<dbReference type="Gene3D" id="2.60.200.20">
    <property type="match status" value="1"/>
</dbReference>
<reference evidence="3" key="2">
    <citation type="submission" date="2010-04" db="EMBL/GenBank/DDBJ databases">
        <authorList>
            <person name="Buell R."/>
            <person name="Hamilton J."/>
            <person name="Hostetler J."/>
        </authorList>
    </citation>
    <scope>NUCLEOTIDE SEQUENCE [LARGE SCALE GENOMIC DNA]</scope>
    <source>
        <strain evidence="3">DAOM:BR144</strain>
    </source>
</reference>